<evidence type="ECO:0000256" key="1">
    <source>
        <dbReference type="ARBA" id="ARBA00022747"/>
    </source>
</evidence>
<dbReference type="InterPro" id="IPR052021">
    <property type="entry name" value="Type-I_RS_S_subunit"/>
</dbReference>
<dbReference type="PANTHER" id="PTHR30408:SF12">
    <property type="entry name" value="TYPE I RESTRICTION ENZYME MJAVIII SPECIFICITY SUBUNIT"/>
    <property type="match status" value="1"/>
</dbReference>
<sequence length="470" mass="51474">MEGLQASILPFSTVKSDNRDIRIDSAYFSRTALAADALVATRNPQQVREVASDVRSFGAYALTNEFEYKDEGIPFLRGTNFAGNFINFADVLRISPDAHELLHKSEVTPGMVLLSMSGSVGSVAVALDSWHYPINSNQDIAKIIPHTICPFYLASFLSSSFGQIQVNRLPVGSIQQHIFLWMIERIQVPRFSSQLEKRIGALAKAAYEANEAVSHFFCKAEEALLAALGLADWTPLELLSYTARASDVFAAGRWDAQYFRPLFEEVEQRLLATGGAVKLGTILEINSRGRQPNYDTDGLPVINSKHVRTNKVLLGDDNRRAIEAGSPVVIKKGDVLVNGTGVGTIGRTAAFLHEQKALPDNHVTVLRTSRVDPIYLAVFLNSLLGQLQIERHIKGSSGQIELYPNDIAKIVFWDAPDHVQASVRHAVLSAFKQERCAHDLLEAAKHAVEIAIEDGEATALGFLDAVEGAA</sequence>
<dbReference type="AlphaFoldDB" id="A0A447IQZ5"/>
<dbReference type="Gene3D" id="3.90.220.20">
    <property type="entry name" value="DNA methylase specificity domains"/>
    <property type="match status" value="2"/>
</dbReference>
<keyword evidence="4" id="KW-1185">Reference proteome</keyword>
<name>A0A447IQZ5_9RHOB</name>
<protein>
    <recommendedName>
        <fullName evidence="5">EcoKI restriction-modification system protein HsdS</fullName>
    </recommendedName>
</protein>
<evidence type="ECO:0000313" key="3">
    <source>
        <dbReference type="EMBL" id="VDS09900.1"/>
    </source>
</evidence>
<dbReference type="EMBL" id="UZWE01000046">
    <property type="protein sequence ID" value="VDS09900.1"/>
    <property type="molecule type" value="Genomic_DNA"/>
</dbReference>
<dbReference type="GO" id="GO:0009307">
    <property type="term" value="P:DNA restriction-modification system"/>
    <property type="evidence" value="ECO:0007669"/>
    <property type="project" value="UniProtKB-KW"/>
</dbReference>
<evidence type="ECO:0000256" key="2">
    <source>
        <dbReference type="ARBA" id="ARBA00023125"/>
    </source>
</evidence>
<proteinExistence type="predicted"/>
<dbReference type="GO" id="GO:0003677">
    <property type="term" value="F:DNA binding"/>
    <property type="evidence" value="ECO:0007669"/>
    <property type="project" value="UniProtKB-KW"/>
</dbReference>
<evidence type="ECO:0008006" key="5">
    <source>
        <dbReference type="Google" id="ProtNLM"/>
    </source>
</evidence>
<evidence type="ECO:0000313" key="4">
    <source>
        <dbReference type="Proteomes" id="UP000270743"/>
    </source>
</evidence>
<keyword evidence="2" id="KW-0238">DNA-binding</keyword>
<organism evidence="3 4">
    <name type="scientific">Paracoccus haematequi</name>
    <dbReference type="NCBI Taxonomy" id="2491866"/>
    <lineage>
        <taxon>Bacteria</taxon>
        <taxon>Pseudomonadati</taxon>
        <taxon>Pseudomonadota</taxon>
        <taxon>Alphaproteobacteria</taxon>
        <taxon>Rhodobacterales</taxon>
        <taxon>Paracoccaceae</taxon>
        <taxon>Paracoccus</taxon>
    </lineage>
</organism>
<dbReference type="SUPFAM" id="SSF116734">
    <property type="entry name" value="DNA methylase specificity domain"/>
    <property type="match status" value="2"/>
</dbReference>
<dbReference type="Proteomes" id="UP000270743">
    <property type="component" value="Unassembled WGS sequence"/>
</dbReference>
<gene>
    <name evidence="3" type="ORF">PARHAE_03108</name>
</gene>
<reference evidence="3 4" key="1">
    <citation type="submission" date="2018-12" db="EMBL/GenBank/DDBJ databases">
        <authorList>
            <person name="Criscuolo A."/>
        </authorList>
    </citation>
    <scope>NUCLEOTIDE SEQUENCE [LARGE SCALE GENOMIC DNA]</scope>
    <source>
        <strain evidence="3">ACIP1116241</strain>
    </source>
</reference>
<dbReference type="InterPro" id="IPR044946">
    <property type="entry name" value="Restrct_endonuc_typeI_TRD_sf"/>
</dbReference>
<accession>A0A447IQZ5</accession>
<dbReference type="PANTHER" id="PTHR30408">
    <property type="entry name" value="TYPE-1 RESTRICTION ENZYME ECOKI SPECIFICITY PROTEIN"/>
    <property type="match status" value="1"/>
</dbReference>
<keyword evidence="1" id="KW-0680">Restriction system</keyword>
<dbReference type="CDD" id="cd16961">
    <property type="entry name" value="RMtype1_S_TRD-CR_like"/>
    <property type="match status" value="1"/>
</dbReference>